<keyword evidence="3" id="KW-1185">Reference proteome</keyword>
<evidence type="ECO:0000313" key="3">
    <source>
        <dbReference type="Proteomes" id="UP000290408"/>
    </source>
</evidence>
<dbReference type="Gene3D" id="3.40.50.150">
    <property type="entry name" value="Vaccinia Virus protein VP39"/>
    <property type="match status" value="1"/>
</dbReference>
<protein>
    <submittedName>
        <fullName evidence="2">FkbM family methyltransferase</fullName>
    </submittedName>
</protein>
<reference evidence="2 3" key="1">
    <citation type="submission" date="2019-02" db="EMBL/GenBank/DDBJ databases">
        <title>Genomic data mining of an Antarctic deep-sea actinobacterium, Janibacterlimosus P3-3-X1.</title>
        <authorList>
            <person name="Liao L."/>
            <person name="Chen B."/>
        </authorList>
    </citation>
    <scope>NUCLEOTIDE SEQUENCE [LARGE SCALE GENOMIC DNA]</scope>
    <source>
        <strain evidence="2 3">P3-3-X1</strain>
    </source>
</reference>
<dbReference type="GO" id="GO:0008168">
    <property type="term" value="F:methyltransferase activity"/>
    <property type="evidence" value="ECO:0007669"/>
    <property type="project" value="UniProtKB-KW"/>
</dbReference>
<dbReference type="PANTHER" id="PTHR34203">
    <property type="entry name" value="METHYLTRANSFERASE, FKBM FAMILY PROTEIN"/>
    <property type="match status" value="1"/>
</dbReference>
<dbReference type="SUPFAM" id="SSF53335">
    <property type="entry name" value="S-adenosyl-L-methionine-dependent methyltransferases"/>
    <property type="match status" value="1"/>
</dbReference>
<sequence>MVTDVRRRWSAPFRPRNYRAAWSTLTTSRRPVDALDRYVRGSGDYPWTVTLRTPIGPLDLLVPHAHDVRTVNEVFHRHDYGTGRPEVVVDIGGNIGISAAYWLSRSATSRVHVWEPVPHNLETLRHNVAPFGDRCVVHEAALAPVAGPATFLIDPVGRYSGLAEYQSTTEGRVAVEVRCEAVADALTAVLEREGRIDLVKVDTEGSEDAIVAAIPTHLRASIGEIVHEYPGGVRRIRN</sequence>
<dbReference type="EMBL" id="CP036164">
    <property type="protein sequence ID" value="QBF45273.1"/>
    <property type="molecule type" value="Genomic_DNA"/>
</dbReference>
<dbReference type="PANTHER" id="PTHR34203:SF15">
    <property type="entry name" value="SLL1173 PROTEIN"/>
    <property type="match status" value="1"/>
</dbReference>
<dbReference type="InterPro" id="IPR006342">
    <property type="entry name" value="FkbM_mtfrase"/>
</dbReference>
<dbReference type="AlphaFoldDB" id="A0A4P6MVF7"/>
<dbReference type="InterPro" id="IPR052514">
    <property type="entry name" value="SAM-dependent_MTase"/>
</dbReference>
<dbReference type="NCBIfam" id="TIGR01444">
    <property type="entry name" value="fkbM_fam"/>
    <property type="match status" value="1"/>
</dbReference>
<gene>
    <name evidence="2" type="ORF">EXU32_02710</name>
</gene>
<dbReference type="InterPro" id="IPR029063">
    <property type="entry name" value="SAM-dependent_MTases_sf"/>
</dbReference>
<dbReference type="GO" id="GO:0032259">
    <property type="term" value="P:methylation"/>
    <property type="evidence" value="ECO:0007669"/>
    <property type="project" value="UniProtKB-KW"/>
</dbReference>
<accession>A0A4P6MVF7</accession>
<dbReference type="KEGG" id="jli:EXU32_02710"/>
<name>A0A4P6MVF7_9MICO</name>
<dbReference type="Proteomes" id="UP000290408">
    <property type="component" value="Chromosome"/>
</dbReference>
<dbReference type="Pfam" id="PF05050">
    <property type="entry name" value="Methyltransf_21"/>
    <property type="match status" value="1"/>
</dbReference>
<dbReference type="OrthoDB" id="5679686at2"/>
<keyword evidence="2" id="KW-0489">Methyltransferase</keyword>
<organism evidence="2 3">
    <name type="scientific">Janibacter limosus</name>
    <dbReference type="NCBI Taxonomy" id="53458"/>
    <lineage>
        <taxon>Bacteria</taxon>
        <taxon>Bacillati</taxon>
        <taxon>Actinomycetota</taxon>
        <taxon>Actinomycetes</taxon>
        <taxon>Micrococcales</taxon>
        <taxon>Intrasporangiaceae</taxon>
        <taxon>Janibacter</taxon>
    </lineage>
</organism>
<keyword evidence="2" id="KW-0808">Transferase</keyword>
<feature type="domain" description="Methyltransferase FkbM" evidence="1">
    <location>
        <begin position="90"/>
        <end position="207"/>
    </location>
</feature>
<proteinExistence type="predicted"/>
<evidence type="ECO:0000259" key="1">
    <source>
        <dbReference type="Pfam" id="PF05050"/>
    </source>
</evidence>
<evidence type="ECO:0000313" key="2">
    <source>
        <dbReference type="EMBL" id="QBF45273.1"/>
    </source>
</evidence>